<evidence type="ECO:0000313" key="2">
    <source>
        <dbReference type="Proteomes" id="UP001307889"/>
    </source>
</evidence>
<keyword evidence="2" id="KW-1185">Reference proteome</keyword>
<name>A0ABN7AHP3_9HEMI</name>
<protein>
    <submittedName>
        <fullName evidence="1">Uncharacterized protein</fullName>
    </submittedName>
</protein>
<dbReference type="Proteomes" id="UP001307889">
    <property type="component" value="Chromosome 3"/>
</dbReference>
<accession>A0ABN7AHP3</accession>
<evidence type="ECO:0000313" key="1">
    <source>
        <dbReference type="EMBL" id="BES91764.1"/>
    </source>
</evidence>
<dbReference type="EMBL" id="AP028911">
    <property type="protein sequence ID" value="BES91764.1"/>
    <property type="molecule type" value="Genomic_DNA"/>
</dbReference>
<sequence>MLADSGAGKFRGRRLAALRCSPHFLRHSLTQFPRRLDALCPPTFSSPPSTCSCVFLVCPRDGLIKRRKTKENS</sequence>
<reference evidence="1 2" key="1">
    <citation type="submission" date="2023-09" db="EMBL/GenBank/DDBJ databases">
        <title>Nesidiocoris tenuis whole genome shotgun sequence.</title>
        <authorList>
            <person name="Shibata T."/>
            <person name="Shimoda M."/>
            <person name="Kobayashi T."/>
            <person name="Uehara T."/>
        </authorList>
    </citation>
    <scope>NUCLEOTIDE SEQUENCE [LARGE SCALE GENOMIC DNA]</scope>
    <source>
        <strain evidence="1 2">Japan</strain>
    </source>
</reference>
<proteinExistence type="predicted"/>
<gene>
    <name evidence="1" type="ORF">NTJ_04572</name>
</gene>
<organism evidence="1 2">
    <name type="scientific">Nesidiocoris tenuis</name>
    <dbReference type="NCBI Taxonomy" id="355587"/>
    <lineage>
        <taxon>Eukaryota</taxon>
        <taxon>Metazoa</taxon>
        <taxon>Ecdysozoa</taxon>
        <taxon>Arthropoda</taxon>
        <taxon>Hexapoda</taxon>
        <taxon>Insecta</taxon>
        <taxon>Pterygota</taxon>
        <taxon>Neoptera</taxon>
        <taxon>Paraneoptera</taxon>
        <taxon>Hemiptera</taxon>
        <taxon>Heteroptera</taxon>
        <taxon>Panheteroptera</taxon>
        <taxon>Cimicomorpha</taxon>
        <taxon>Miridae</taxon>
        <taxon>Dicyphina</taxon>
        <taxon>Nesidiocoris</taxon>
    </lineage>
</organism>